<gene>
    <name evidence="2" type="ORF">EVA_07771</name>
</gene>
<dbReference type="GO" id="GO:0003755">
    <property type="term" value="F:peptidyl-prolyl cis-trans isomerase activity"/>
    <property type="evidence" value="ECO:0007669"/>
    <property type="project" value="InterPro"/>
</dbReference>
<dbReference type="AlphaFoldDB" id="J9CV73"/>
<dbReference type="InterPro" id="IPR001179">
    <property type="entry name" value="PPIase_FKBP_dom"/>
</dbReference>
<name>J9CV73_9ZZZZ</name>
<comment type="caution">
    <text evidence="2">The sequence shown here is derived from an EMBL/GenBank/DDBJ whole genome shotgun (WGS) entry which is preliminary data.</text>
</comment>
<protein>
    <submittedName>
        <fullName evidence="2">Peptidyl-prolyl cis-trans isomerase, FKBP-type domain protein</fullName>
    </submittedName>
</protein>
<keyword evidence="2" id="KW-0413">Isomerase</keyword>
<accession>J9CV73</accession>
<sequence length="230" mass="25604">MKQYLQYLLLLCCVVSLWGLTSCEEDITDNEEFVNWKATNDAAFKSVLSHAHQAIAAAKAAHGNDWEQHCEWRAFRAFTQAPESEGKATDSVCVQIIRQGTGSGCPEYTDSVSINYLGRLHPSPSYPQGFVFDHSSPNSRVEDVFNPNFAQPAGLLVSNTVVGFTTVLQKMHIGDRWKAYIPNELGYRGASMGELPAYSMLIFEMELKGYYRPGFGPNSPNRPLAITLEQ</sequence>
<dbReference type="PROSITE" id="PS50059">
    <property type="entry name" value="FKBP_PPIASE"/>
    <property type="match status" value="1"/>
</dbReference>
<organism evidence="2">
    <name type="scientific">gut metagenome</name>
    <dbReference type="NCBI Taxonomy" id="749906"/>
    <lineage>
        <taxon>unclassified sequences</taxon>
        <taxon>metagenomes</taxon>
        <taxon>organismal metagenomes</taxon>
    </lineage>
</organism>
<evidence type="ECO:0000259" key="1">
    <source>
        <dbReference type="PROSITE" id="PS50059"/>
    </source>
</evidence>
<dbReference type="SUPFAM" id="SSF54534">
    <property type="entry name" value="FKBP-like"/>
    <property type="match status" value="1"/>
</dbReference>
<feature type="domain" description="PPIase FKBP-type" evidence="1">
    <location>
        <begin position="109"/>
        <end position="211"/>
    </location>
</feature>
<dbReference type="Pfam" id="PF00254">
    <property type="entry name" value="FKBP_C"/>
    <property type="match status" value="1"/>
</dbReference>
<evidence type="ECO:0000313" key="2">
    <source>
        <dbReference type="EMBL" id="EJX04116.1"/>
    </source>
</evidence>
<reference evidence="2" key="1">
    <citation type="journal article" date="2012" name="PLoS ONE">
        <title>Gene sets for utilization of primary and secondary nutrition supplies in the distal gut of endangered iberian lynx.</title>
        <authorList>
            <person name="Alcaide M."/>
            <person name="Messina E."/>
            <person name="Richter M."/>
            <person name="Bargiela R."/>
            <person name="Peplies J."/>
            <person name="Huws S.A."/>
            <person name="Newbold C.J."/>
            <person name="Golyshin P.N."/>
            <person name="Simon M.A."/>
            <person name="Lopez G."/>
            <person name="Yakimov M.M."/>
            <person name="Ferrer M."/>
        </authorList>
    </citation>
    <scope>NUCLEOTIDE SEQUENCE</scope>
</reference>
<proteinExistence type="predicted"/>
<dbReference type="PROSITE" id="PS51257">
    <property type="entry name" value="PROKAR_LIPOPROTEIN"/>
    <property type="match status" value="1"/>
</dbReference>
<dbReference type="EMBL" id="AMCI01001913">
    <property type="protein sequence ID" value="EJX04116.1"/>
    <property type="molecule type" value="Genomic_DNA"/>
</dbReference>
<dbReference type="Gene3D" id="3.10.50.40">
    <property type="match status" value="1"/>
</dbReference>
<dbReference type="InterPro" id="IPR046357">
    <property type="entry name" value="PPIase_dom_sf"/>
</dbReference>